<protein>
    <submittedName>
        <fullName evidence="1">Uncharacterized protein</fullName>
    </submittedName>
</protein>
<evidence type="ECO:0000313" key="1">
    <source>
        <dbReference type="EMBL" id="AYD72952.1"/>
    </source>
</evidence>
<keyword evidence="1" id="KW-0496">Mitochondrion</keyword>
<dbReference type="Gramene" id="GeneID_38334421_t1">
    <property type="protein sequence ID" value="YP_009532804.1"/>
    <property type="gene ID" value="GeneID_38334421"/>
</dbReference>
<gene>
    <name evidence="1" type="primary">orf129</name>
</gene>
<reference evidence="1" key="1">
    <citation type="journal article" date="2018" name="Mitochondrial DNA Part B Resour">
        <title>The first complete mitochondrial genome of wild soybean (Glycine soja).</title>
        <authorList>
            <person name="Asaf S."/>
            <person name="Khan A.L."/>
            <person name="Al-Harrasi A."/>
            <person name="Kim T.H."/>
            <person name="Lee I.-J."/>
        </authorList>
    </citation>
    <scope>NUCLEOTIDE SEQUENCE</scope>
</reference>
<dbReference type="KEGG" id="gsj:38334421"/>
<geneLocation type="mitochondrion" evidence="1"/>
<sequence length="129" mass="15656">MKYMSQYKILQVRYWYSKHNFQRSPILLEFPTFLRYVSVYYLAFSAVSINKRNIIIRKTLPILNRILATKYVDGLYEKLLTRNIMLPIWKEDARGIERPSNKRSQHQVFRSINNYLFNMYSVRVDISLH</sequence>
<dbReference type="RefSeq" id="YP_009532804.1">
    <property type="nucleotide sequence ID" value="NC_039768.1"/>
</dbReference>
<accession>A0A386JNB4</accession>
<dbReference type="AlphaFoldDB" id="A0A386JNB4"/>
<dbReference type="GeneID" id="38334421"/>
<name>A0A386JNB4_GLYSO</name>
<dbReference type="EMBL" id="MF955859">
    <property type="protein sequence ID" value="AYD72952.1"/>
    <property type="molecule type" value="Genomic_DNA"/>
</dbReference>
<organism evidence="1">
    <name type="scientific">Glycine soja</name>
    <name type="common">Wild soybean</name>
    <dbReference type="NCBI Taxonomy" id="3848"/>
    <lineage>
        <taxon>Eukaryota</taxon>
        <taxon>Viridiplantae</taxon>
        <taxon>Streptophyta</taxon>
        <taxon>Embryophyta</taxon>
        <taxon>Tracheophyta</taxon>
        <taxon>Spermatophyta</taxon>
        <taxon>Magnoliopsida</taxon>
        <taxon>eudicotyledons</taxon>
        <taxon>Gunneridae</taxon>
        <taxon>Pentapetalae</taxon>
        <taxon>rosids</taxon>
        <taxon>fabids</taxon>
        <taxon>Fabales</taxon>
        <taxon>Fabaceae</taxon>
        <taxon>Papilionoideae</taxon>
        <taxon>50 kb inversion clade</taxon>
        <taxon>NPAAA clade</taxon>
        <taxon>indigoferoid/millettioid clade</taxon>
        <taxon>Phaseoleae</taxon>
        <taxon>Glycine</taxon>
        <taxon>Glycine subgen. Soja</taxon>
    </lineage>
</organism>
<proteinExistence type="predicted"/>